<evidence type="ECO:0000313" key="3">
    <source>
        <dbReference type="Proteomes" id="UP000176377"/>
    </source>
</evidence>
<keyword evidence="1" id="KW-1133">Transmembrane helix</keyword>
<dbReference type="AlphaFoldDB" id="A0A1F6DEK7"/>
<feature type="transmembrane region" description="Helical" evidence="1">
    <location>
        <begin position="6"/>
        <end position="26"/>
    </location>
</feature>
<feature type="transmembrane region" description="Helical" evidence="1">
    <location>
        <begin position="87"/>
        <end position="106"/>
    </location>
</feature>
<evidence type="ECO:0008006" key="4">
    <source>
        <dbReference type="Google" id="ProtNLM"/>
    </source>
</evidence>
<protein>
    <recommendedName>
        <fullName evidence="4">DUF1761 domain-containing protein</fullName>
    </recommendedName>
</protein>
<accession>A0A1F6DEK7</accession>
<dbReference type="EMBL" id="MFLA01000016">
    <property type="protein sequence ID" value="OGG59859.1"/>
    <property type="molecule type" value="Genomic_DNA"/>
</dbReference>
<evidence type="ECO:0000256" key="1">
    <source>
        <dbReference type="SAM" id="Phobius"/>
    </source>
</evidence>
<feature type="transmembrane region" description="Helical" evidence="1">
    <location>
        <begin position="53"/>
        <end position="75"/>
    </location>
</feature>
<organism evidence="2 3">
    <name type="scientific">Candidatus Kaiserbacteria bacterium RIFCSPHIGHO2_01_FULL_56_24</name>
    <dbReference type="NCBI Taxonomy" id="1798487"/>
    <lineage>
        <taxon>Bacteria</taxon>
        <taxon>Candidatus Kaiseribacteriota</taxon>
    </lineage>
</organism>
<gene>
    <name evidence="2" type="ORF">A2765_04720</name>
</gene>
<reference evidence="2 3" key="1">
    <citation type="journal article" date="2016" name="Nat. Commun.">
        <title>Thousands of microbial genomes shed light on interconnected biogeochemical processes in an aquifer system.</title>
        <authorList>
            <person name="Anantharaman K."/>
            <person name="Brown C.T."/>
            <person name="Hug L.A."/>
            <person name="Sharon I."/>
            <person name="Castelle C.J."/>
            <person name="Probst A.J."/>
            <person name="Thomas B.C."/>
            <person name="Singh A."/>
            <person name="Wilkins M.J."/>
            <person name="Karaoz U."/>
            <person name="Brodie E.L."/>
            <person name="Williams K.H."/>
            <person name="Hubbard S.S."/>
            <person name="Banfield J.F."/>
        </authorList>
    </citation>
    <scope>NUCLEOTIDE SEQUENCE [LARGE SCALE GENOMIC DNA]</scope>
</reference>
<proteinExistence type="predicted"/>
<name>A0A1F6DEK7_9BACT</name>
<dbReference type="InterPro" id="IPR013879">
    <property type="entry name" value="DUF1761"/>
</dbReference>
<sequence length="136" mass="15376">MFEVTFIPILVAAIASAILGFIWFNPKVFGGAWMRMLNLTPQQMEAGKKRMPLMAFLAFLASMVAAYVLNYFGIAWGVFDWIGAVELGIWVWIGFVAPPMLGMILWERKSLRYYIITAGYWLVSFVIMAVILVLLA</sequence>
<evidence type="ECO:0000313" key="2">
    <source>
        <dbReference type="EMBL" id="OGG59859.1"/>
    </source>
</evidence>
<keyword evidence="1" id="KW-0812">Transmembrane</keyword>
<keyword evidence="1" id="KW-0472">Membrane</keyword>
<feature type="transmembrane region" description="Helical" evidence="1">
    <location>
        <begin position="113"/>
        <end position="135"/>
    </location>
</feature>
<dbReference type="Proteomes" id="UP000176377">
    <property type="component" value="Unassembled WGS sequence"/>
</dbReference>
<comment type="caution">
    <text evidence="2">The sequence shown here is derived from an EMBL/GenBank/DDBJ whole genome shotgun (WGS) entry which is preliminary data.</text>
</comment>
<dbReference type="Pfam" id="PF08570">
    <property type="entry name" value="DUF1761"/>
    <property type="match status" value="1"/>
</dbReference>